<reference evidence="1 2" key="1">
    <citation type="submission" date="2020-07" db="EMBL/GenBank/DDBJ databases">
        <title>Exploring microbial biodiversity for novel pathways involved in the catabolism of aromatic compounds derived from lignin.</title>
        <authorList>
            <person name="Elkins J."/>
        </authorList>
    </citation>
    <scope>NUCLEOTIDE SEQUENCE [LARGE SCALE GENOMIC DNA]</scope>
    <source>
        <strain evidence="1 2">H2C3B</strain>
    </source>
</reference>
<dbReference type="AlphaFoldDB" id="A0A7Y9W3D5"/>
<gene>
    <name evidence="1" type="ORF">GGD41_000769</name>
</gene>
<name>A0A7Y9W3D5_9BURK</name>
<dbReference type="EMBL" id="JACCAU010000001">
    <property type="protein sequence ID" value="NYH13541.1"/>
    <property type="molecule type" value="Genomic_DNA"/>
</dbReference>
<comment type="caution">
    <text evidence="1">The sequence shown here is derived from an EMBL/GenBank/DDBJ whole genome shotgun (WGS) entry which is preliminary data.</text>
</comment>
<sequence length="82" mass="9118">MLIVDDKWEPAKGATPEDYKALADNLADASEAIYQARKALHSVIPGEAWEIVSNALEASMHLIVDARMKCHVLEQRDRKSGE</sequence>
<accession>A0A7Y9W3D5</accession>
<proteinExistence type="predicted"/>
<dbReference type="RefSeq" id="WP_179703340.1">
    <property type="nucleotide sequence ID" value="NZ_JACCAU010000001.1"/>
</dbReference>
<evidence type="ECO:0000313" key="1">
    <source>
        <dbReference type="EMBL" id="NYH13541.1"/>
    </source>
</evidence>
<protein>
    <submittedName>
        <fullName evidence="1">Uncharacterized protein</fullName>
    </submittedName>
</protein>
<evidence type="ECO:0000313" key="2">
    <source>
        <dbReference type="Proteomes" id="UP000572540"/>
    </source>
</evidence>
<dbReference type="Proteomes" id="UP000572540">
    <property type="component" value="Unassembled WGS sequence"/>
</dbReference>
<organism evidence="1 2">
    <name type="scientific">Paraburkholderia bryophila</name>
    <dbReference type="NCBI Taxonomy" id="420952"/>
    <lineage>
        <taxon>Bacteria</taxon>
        <taxon>Pseudomonadati</taxon>
        <taxon>Pseudomonadota</taxon>
        <taxon>Betaproteobacteria</taxon>
        <taxon>Burkholderiales</taxon>
        <taxon>Burkholderiaceae</taxon>
        <taxon>Paraburkholderia</taxon>
    </lineage>
</organism>